<evidence type="ECO:0000256" key="6">
    <source>
        <dbReference type="PIRSR" id="PIRSR623088-3"/>
    </source>
</evidence>
<feature type="binding site" evidence="6">
    <location>
        <position position="306"/>
    </location>
    <ligand>
        <name>Zn(2+)</name>
        <dbReference type="ChEBI" id="CHEBI:29105"/>
        <label>1</label>
    </ligand>
</feature>
<dbReference type="GO" id="GO:0004115">
    <property type="term" value="F:3',5'-cyclic-AMP phosphodiesterase activity"/>
    <property type="evidence" value="ECO:0007669"/>
    <property type="project" value="UniProtKB-EC"/>
</dbReference>
<evidence type="ECO:0000256" key="4">
    <source>
        <dbReference type="ARBA" id="ARBA00023149"/>
    </source>
</evidence>
<dbReference type="Pfam" id="PF00233">
    <property type="entry name" value="PDEase_I"/>
    <property type="match status" value="1"/>
</dbReference>
<dbReference type="GO" id="GO:0007165">
    <property type="term" value="P:signal transduction"/>
    <property type="evidence" value="ECO:0007669"/>
    <property type="project" value="InterPro"/>
</dbReference>
<dbReference type="CDD" id="cd00077">
    <property type="entry name" value="HDc"/>
    <property type="match status" value="1"/>
</dbReference>
<feature type="transmembrane region" description="Helical" evidence="7">
    <location>
        <begin position="41"/>
        <end position="57"/>
    </location>
</feature>
<sequence length="323" mass="36246">MSLNQEHSPGFFLEGISWLSLVLDLALVAGMVLFQAQCRQLVHFISLSMFAMLVLGSKKTRPDRDSNLDLPVIGSVVYCEGSALDHAPTEFKRMLNKELSHFSESSKSGNQISEYICSTFLDTEPRAAKKKEKPRNATGTMSQIIGVKKPLCHTNSFTGEKLPQYGVETPHEEELGKVSFIPFTLSVQEWRMYNRKLTVVCLVEIDRWGIDIFRIGELSNNRPLTAVAYAAFQGRELLKTFMIPPKTFVTFMMTLEDHYVKDNPFHNSMHAADVTQSTHVLLNTPALESVFTPLETMAALFAATIHDVDHPGLTNQFLINSSE</sequence>
<keyword evidence="2 6" id="KW-0479">Metal-binding</keyword>
<keyword evidence="4" id="KW-0114">cAMP</keyword>
<keyword evidence="7" id="KW-1133">Transmembrane helix</keyword>
<reference evidence="9" key="1">
    <citation type="submission" date="2020-11" db="EMBL/GenBank/DDBJ databases">
        <authorList>
            <person name="Tran Van P."/>
        </authorList>
    </citation>
    <scope>NUCLEOTIDE SEQUENCE</scope>
</reference>
<feature type="active site" description="Proton donor" evidence="5">
    <location>
        <position position="266"/>
    </location>
</feature>
<dbReference type="EC" id="3.1.4.53" evidence="1"/>
<dbReference type="PROSITE" id="PS00126">
    <property type="entry name" value="PDEASE_I_1"/>
    <property type="match status" value="1"/>
</dbReference>
<gene>
    <name evidence="9" type="ORF">TTEB3V08_LOCUS9647</name>
</gene>
<organism evidence="9">
    <name type="scientific">Timema tahoe</name>
    <dbReference type="NCBI Taxonomy" id="61484"/>
    <lineage>
        <taxon>Eukaryota</taxon>
        <taxon>Metazoa</taxon>
        <taxon>Ecdysozoa</taxon>
        <taxon>Arthropoda</taxon>
        <taxon>Hexapoda</taxon>
        <taxon>Insecta</taxon>
        <taxon>Pterygota</taxon>
        <taxon>Neoptera</taxon>
        <taxon>Polyneoptera</taxon>
        <taxon>Phasmatodea</taxon>
        <taxon>Timematodea</taxon>
        <taxon>Timematoidea</taxon>
        <taxon>Timematidae</taxon>
        <taxon>Timema</taxon>
    </lineage>
</organism>
<feature type="transmembrane region" description="Helical" evidence="7">
    <location>
        <begin position="15"/>
        <end position="34"/>
    </location>
</feature>
<evidence type="ECO:0000313" key="9">
    <source>
        <dbReference type="EMBL" id="CAD7461742.1"/>
    </source>
</evidence>
<dbReference type="Gene3D" id="1.10.1300.10">
    <property type="entry name" value="3'5'-cyclic nucleotide phosphodiesterase, catalytic domain"/>
    <property type="match status" value="1"/>
</dbReference>
<dbReference type="PROSITE" id="PS51845">
    <property type="entry name" value="PDEASE_I_2"/>
    <property type="match status" value="1"/>
</dbReference>
<dbReference type="EMBL" id="OE005165">
    <property type="protein sequence ID" value="CAD7461742.1"/>
    <property type="molecule type" value="Genomic_DNA"/>
</dbReference>
<dbReference type="InterPro" id="IPR003607">
    <property type="entry name" value="HD/PDEase_dom"/>
</dbReference>
<evidence type="ECO:0000256" key="5">
    <source>
        <dbReference type="PIRSR" id="PIRSR623088-1"/>
    </source>
</evidence>
<keyword evidence="7" id="KW-0812">Transmembrane</keyword>
<evidence type="ECO:0000256" key="2">
    <source>
        <dbReference type="ARBA" id="ARBA00022723"/>
    </source>
</evidence>
<feature type="binding site" evidence="6">
    <location>
        <position position="270"/>
    </location>
    <ligand>
        <name>Zn(2+)</name>
        <dbReference type="ChEBI" id="CHEBI:29105"/>
        <label>1</label>
    </ligand>
</feature>
<keyword evidence="7" id="KW-0472">Membrane</keyword>
<keyword evidence="3" id="KW-0378">Hydrolase</keyword>
<dbReference type="PRINTS" id="PR00387">
    <property type="entry name" value="PDIESTERASE1"/>
</dbReference>
<dbReference type="SUPFAM" id="SSF109604">
    <property type="entry name" value="HD-domain/PDEase-like"/>
    <property type="match status" value="1"/>
</dbReference>
<feature type="domain" description="PDEase" evidence="8">
    <location>
        <begin position="187"/>
        <end position="323"/>
    </location>
</feature>
<dbReference type="InterPro" id="IPR002073">
    <property type="entry name" value="PDEase_catalytic_dom"/>
</dbReference>
<dbReference type="InterPro" id="IPR040844">
    <property type="entry name" value="PDE4_UCR"/>
</dbReference>
<dbReference type="GO" id="GO:0046872">
    <property type="term" value="F:metal ion binding"/>
    <property type="evidence" value="ECO:0007669"/>
    <property type="project" value="UniProtKB-KW"/>
</dbReference>
<dbReference type="InterPro" id="IPR036971">
    <property type="entry name" value="PDEase_catalytic_dom_sf"/>
</dbReference>
<dbReference type="Pfam" id="PF18100">
    <property type="entry name" value="PDE4_UCR"/>
    <property type="match status" value="1"/>
</dbReference>
<evidence type="ECO:0000256" key="3">
    <source>
        <dbReference type="ARBA" id="ARBA00022801"/>
    </source>
</evidence>
<proteinExistence type="predicted"/>
<dbReference type="InterPro" id="IPR023174">
    <property type="entry name" value="PDEase_CS"/>
</dbReference>
<feature type="binding site" evidence="6">
    <location>
        <position position="307"/>
    </location>
    <ligand>
        <name>Zn(2+)</name>
        <dbReference type="ChEBI" id="CHEBI:29105"/>
        <label>1</label>
    </ligand>
</feature>
<dbReference type="PANTHER" id="PTHR11347">
    <property type="entry name" value="CYCLIC NUCLEOTIDE PHOSPHODIESTERASE"/>
    <property type="match status" value="1"/>
</dbReference>
<dbReference type="AlphaFoldDB" id="A0A7R9INN7"/>
<accession>A0A7R9INN7</accession>
<feature type="binding site" evidence="6">
    <location>
        <position position="307"/>
    </location>
    <ligand>
        <name>Zn(2+)</name>
        <dbReference type="ChEBI" id="CHEBI:29105"/>
        <label>2</label>
    </ligand>
</feature>
<dbReference type="InterPro" id="IPR023088">
    <property type="entry name" value="PDEase"/>
</dbReference>
<evidence type="ECO:0000259" key="8">
    <source>
        <dbReference type="PROSITE" id="PS51845"/>
    </source>
</evidence>
<evidence type="ECO:0000256" key="1">
    <source>
        <dbReference type="ARBA" id="ARBA00012276"/>
    </source>
</evidence>
<name>A0A7R9INN7_9NEOP</name>
<evidence type="ECO:0000256" key="7">
    <source>
        <dbReference type="SAM" id="Phobius"/>
    </source>
</evidence>
<protein>
    <recommendedName>
        <fullName evidence="1">3',5'-cyclic-AMP phosphodiesterase</fullName>
        <ecNumber evidence="1">3.1.4.53</ecNumber>
    </recommendedName>
</protein>